<dbReference type="EMBL" id="JAOWKZ010000002">
    <property type="protein sequence ID" value="MCV2871971.1"/>
    <property type="molecule type" value="Genomic_DNA"/>
</dbReference>
<feature type="domain" description="GCVT N-terminal" evidence="1">
    <location>
        <begin position="412"/>
        <end position="676"/>
    </location>
</feature>
<dbReference type="InterPro" id="IPR027266">
    <property type="entry name" value="TrmE/GcvT-like"/>
</dbReference>
<comment type="caution">
    <text evidence="4">The sequence shown here is derived from an EMBL/GenBank/DDBJ whole genome shotgun (WGS) entry which is preliminary data.</text>
</comment>
<protein>
    <submittedName>
        <fullName evidence="4">Aminomethyltransferase family protein</fullName>
    </submittedName>
</protein>
<dbReference type="PANTHER" id="PTHR43757:SF2">
    <property type="entry name" value="AMINOMETHYLTRANSFERASE, MITOCHONDRIAL"/>
    <property type="match status" value="1"/>
</dbReference>
<dbReference type="Pfam" id="PF09347">
    <property type="entry name" value="DUF1989"/>
    <property type="match status" value="1"/>
</dbReference>
<dbReference type="InterPro" id="IPR028896">
    <property type="entry name" value="GcvT/YgfZ/DmdA"/>
</dbReference>
<feature type="domain" description="DUF1989" evidence="3">
    <location>
        <begin position="190"/>
        <end position="358"/>
    </location>
</feature>
<dbReference type="Proteomes" id="UP001652564">
    <property type="component" value="Unassembled WGS sequence"/>
</dbReference>
<evidence type="ECO:0000313" key="5">
    <source>
        <dbReference type="Proteomes" id="UP001652564"/>
    </source>
</evidence>
<name>A0ABT2ZLF5_9RHOB</name>
<dbReference type="Pfam" id="PF01571">
    <property type="entry name" value="GCV_T"/>
    <property type="match status" value="1"/>
</dbReference>
<dbReference type="InterPro" id="IPR018959">
    <property type="entry name" value="DUF1989"/>
</dbReference>
<feature type="domain" description="Aminomethyltransferase C-terminal" evidence="2">
    <location>
        <begin position="697"/>
        <end position="778"/>
    </location>
</feature>
<dbReference type="InterPro" id="IPR029043">
    <property type="entry name" value="GcvT/YgfZ_C"/>
</dbReference>
<dbReference type="Gene3D" id="3.30.1360.120">
    <property type="entry name" value="Probable tRNA modification gtpase trme, domain 1"/>
    <property type="match status" value="1"/>
</dbReference>
<proteinExistence type="predicted"/>
<organism evidence="4 5">
    <name type="scientific">Albidovulum litorale</name>
    <dbReference type="NCBI Taxonomy" id="2984134"/>
    <lineage>
        <taxon>Bacteria</taxon>
        <taxon>Pseudomonadati</taxon>
        <taxon>Pseudomonadota</taxon>
        <taxon>Alphaproteobacteria</taxon>
        <taxon>Rhodobacterales</taxon>
        <taxon>Paracoccaceae</taxon>
        <taxon>Albidovulum</taxon>
    </lineage>
</organism>
<dbReference type="SUPFAM" id="SSF101790">
    <property type="entry name" value="Aminomethyltransferase beta-barrel domain"/>
    <property type="match status" value="1"/>
</dbReference>
<dbReference type="Pfam" id="PF08669">
    <property type="entry name" value="GCV_T_C"/>
    <property type="match status" value="1"/>
</dbReference>
<dbReference type="InterPro" id="IPR013977">
    <property type="entry name" value="GcvT_C"/>
</dbReference>
<sequence length="788" mass="86288">MNVMSVFETPFERSGVVTPGLPVLPPGVERHPVPGGGSRAVEIYRGDEITIQDREGLQPVEMVFFAPDGRSDAAMIGAKGGRDPKGLKAALIRDPSGRRVVRALEVAGFDLGKADGSLVFAEGSRAGDFAAFIAGQDGLLIVCAAGEPMEPHAQWAPTEVVLYVRRANPALAKAGNQPPDPLADPLRDDNIRPGQAVAYEVKAGQYIQILDVQGRECSDFQAFSLRALDKGLEREIDPTTTRSLMGSLYPMPGLHAKYFSVDHEPLIEIVQDTVGRHDTFGLSCTARYYEDLGYPGHINCSDNINVELAKWGIRPRGGWPAINYFFNTLLDDTHAIGMDDPWSRPGDYVLVRALTDLLCVSTACPCDIDPANGWNPTDIQLRVYDKNEDFKRSIGWRKTPGADLEETKKTGFHDCFARHTRNFVEYNGYWLAADMTNHGAIAEYWAAREKAVVMDLSPLRKYEVTGPDAEALMQLCVTRDIKKLPVGGIVYTAMCYPHGGMIDDGTVFRLGDTNFRWIGGNDQSGLWLRKQAQERQMNAWVRTSTDHHCNIAVQGPLSRDILKEVIWTPPAQASVEELGWFRLTIGRLHGFDGPAVVVSRTGYSGELGYEVFCHPKDAEAVFDAVWKVGEPMGMVPLGLKALDMLRIEAGLIFAGSEFDDETDPMEAGIGFAVPLKSKTDDFIGREALEARKASPQKRLVGLEVLGGIVPTAGDCVHVGKPQIGVVTSAVKSPVLGKVIALARLSVTHAEIGTEVEVGRLDGDQKRLKARVVPFPHFDPTKERVKGNY</sequence>
<evidence type="ECO:0000313" key="4">
    <source>
        <dbReference type="EMBL" id="MCV2871971.1"/>
    </source>
</evidence>
<dbReference type="RefSeq" id="WP_263739173.1">
    <property type="nucleotide sequence ID" value="NZ_JAOWKZ010000002.1"/>
</dbReference>
<gene>
    <name evidence="4" type="ORF">OEZ71_06650</name>
</gene>
<evidence type="ECO:0000259" key="1">
    <source>
        <dbReference type="Pfam" id="PF01571"/>
    </source>
</evidence>
<dbReference type="SUPFAM" id="SSF103025">
    <property type="entry name" value="Folate-binding domain"/>
    <property type="match status" value="1"/>
</dbReference>
<keyword evidence="5" id="KW-1185">Reference proteome</keyword>
<dbReference type="PANTHER" id="PTHR43757">
    <property type="entry name" value="AMINOMETHYLTRANSFERASE"/>
    <property type="match status" value="1"/>
</dbReference>
<evidence type="ECO:0000259" key="2">
    <source>
        <dbReference type="Pfam" id="PF08669"/>
    </source>
</evidence>
<accession>A0ABT2ZLF5</accession>
<reference evidence="4 5" key="1">
    <citation type="submission" date="2022-10" db="EMBL/GenBank/DDBJ databases">
        <title>Defluviimonas sp. nov., isolated from ocean surface sediments.</title>
        <authorList>
            <person name="He W."/>
            <person name="Wang L."/>
            <person name="Zhang D.-F."/>
        </authorList>
    </citation>
    <scope>NUCLEOTIDE SEQUENCE [LARGE SCALE GENOMIC DNA]</scope>
    <source>
        <strain evidence="4 5">WL0050</strain>
    </source>
</reference>
<evidence type="ECO:0000259" key="3">
    <source>
        <dbReference type="Pfam" id="PF09347"/>
    </source>
</evidence>
<dbReference type="InterPro" id="IPR006222">
    <property type="entry name" value="GCVT_N"/>
</dbReference>